<gene>
    <name evidence="1" type="ORF">SAMN06295909_3122</name>
</gene>
<dbReference type="InterPro" id="IPR045920">
    <property type="entry name" value="DUF6339"/>
</dbReference>
<protein>
    <submittedName>
        <fullName evidence="1">Uncharacterized protein</fullName>
    </submittedName>
</protein>
<dbReference type="Proteomes" id="UP000194464">
    <property type="component" value="Unassembled WGS sequence"/>
</dbReference>
<proteinExistence type="predicted"/>
<dbReference type="EMBL" id="FXWJ01000005">
    <property type="protein sequence ID" value="SMQ73137.1"/>
    <property type="molecule type" value="Genomic_DNA"/>
</dbReference>
<evidence type="ECO:0000313" key="1">
    <source>
        <dbReference type="EMBL" id="SMQ73137.1"/>
    </source>
</evidence>
<accession>A0ABY1RHE2</accession>
<dbReference type="Pfam" id="PF19866">
    <property type="entry name" value="DUF6339"/>
    <property type="match status" value="1"/>
</dbReference>
<dbReference type="RefSeq" id="WP_133060014.1">
    <property type="nucleotide sequence ID" value="NZ_FXWJ01000005.1"/>
</dbReference>
<evidence type="ECO:0000313" key="2">
    <source>
        <dbReference type="Proteomes" id="UP000194464"/>
    </source>
</evidence>
<sequence>MKALLPRLPAGLAASLFDDGVANLKPSLSHPAQVYAPVGGARADEHKLAEARTMLFEVAVAFGFPDVPPDAGRIAFDRAAAAVIVIAFDLTWAEAGARDVWSFVSLVLMPDITRWRFSDSVNRERWIATDLTRHMWSRLWWQGTIFGNDDDLLRALSESDLNQLLERRSIGGDPNLVRSLGRAVVQSERQVTRRELIRESTARIRRRLAFIDARTLSQLQLDAMCAAIVDESASAILDWKAASTEAVSL</sequence>
<keyword evidence="2" id="KW-1185">Reference proteome</keyword>
<reference evidence="1 2" key="1">
    <citation type="submission" date="2017-04" db="EMBL/GenBank/DDBJ databases">
        <authorList>
            <person name="Varghese N."/>
            <person name="Submissions S."/>
        </authorList>
    </citation>
    <scope>NUCLEOTIDE SEQUENCE [LARGE SCALE GENOMIC DNA]</scope>
    <source>
        <strain evidence="1 2">VKM Ac-1784</strain>
    </source>
</reference>
<organism evidence="1 2">
    <name type="scientific">Plantibacter elymi</name>
    <name type="common">nom. nud.</name>
    <dbReference type="NCBI Taxonomy" id="199708"/>
    <lineage>
        <taxon>Bacteria</taxon>
        <taxon>Bacillati</taxon>
        <taxon>Actinomycetota</taxon>
        <taxon>Actinomycetes</taxon>
        <taxon>Micrococcales</taxon>
        <taxon>Microbacteriaceae</taxon>
        <taxon>Plantibacter</taxon>
    </lineage>
</organism>
<name>A0ABY1RHE2_9MICO</name>
<comment type="caution">
    <text evidence="1">The sequence shown here is derived from an EMBL/GenBank/DDBJ whole genome shotgun (WGS) entry which is preliminary data.</text>
</comment>